<sequence>MNALYASPLTTKISYNSTQIWSGVNTLRSGVTLFVRLTTKAGVAGWGEGNSVNEWMLFDGAQINFAERNANPYNHTAMASSPRLPMRRCASTLQIRVYQACEIAYIALPA</sequence>
<dbReference type="OrthoDB" id="9856525at2"/>
<accession>A0A2S5DAN7</accession>
<reference evidence="2" key="1">
    <citation type="submission" date="2018-02" db="EMBL/GenBank/DDBJ databases">
        <authorList>
            <person name="O'Hara-Hanley K."/>
            <person name="Soby S."/>
        </authorList>
    </citation>
    <scope>NUCLEOTIDE SEQUENCE [LARGE SCALE GENOMIC DNA]</scope>
    <source>
        <strain evidence="2">MWU14-2602</strain>
    </source>
</reference>
<organism evidence="1 2">
    <name type="scientific">Chromobacterium alticapitis</name>
    <dbReference type="NCBI Taxonomy" id="2073169"/>
    <lineage>
        <taxon>Bacteria</taxon>
        <taxon>Pseudomonadati</taxon>
        <taxon>Pseudomonadota</taxon>
        <taxon>Betaproteobacteria</taxon>
        <taxon>Neisseriales</taxon>
        <taxon>Chromobacteriaceae</taxon>
        <taxon>Chromobacterium</taxon>
    </lineage>
</organism>
<proteinExistence type="predicted"/>
<evidence type="ECO:0000313" key="1">
    <source>
        <dbReference type="EMBL" id="POZ60170.1"/>
    </source>
</evidence>
<dbReference type="AlphaFoldDB" id="A0A2S5DAN7"/>
<name>A0A2S5DAN7_9NEIS</name>
<keyword evidence="2" id="KW-1185">Reference proteome</keyword>
<dbReference type="Proteomes" id="UP000237082">
    <property type="component" value="Unassembled WGS sequence"/>
</dbReference>
<evidence type="ECO:0000313" key="2">
    <source>
        <dbReference type="Proteomes" id="UP000237082"/>
    </source>
</evidence>
<dbReference type="RefSeq" id="WP_103904407.1">
    <property type="nucleotide sequence ID" value="NZ_PQWB01000164.1"/>
</dbReference>
<protein>
    <submittedName>
        <fullName evidence="1">Uncharacterized protein</fullName>
    </submittedName>
</protein>
<gene>
    <name evidence="1" type="ORF">C2I19_20315</name>
</gene>
<dbReference type="EMBL" id="PQWB01000164">
    <property type="protein sequence ID" value="POZ60170.1"/>
    <property type="molecule type" value="Genomic_DNA"/>
</dbReference>
<comment type="caution">
    <text evidence="1">The sequence shown here is derived from an EMBL/GenBank/DDBJ whole genome shotgun (WGS) entry which is preliminary data.</text>
</comment>